<dbReference type="Proteomes" id="UP000523079">
    <property type="component" value="Unassembled WGS sequence"/>
</dbReference>
<organism evidence="1 2">
    <name type="scientific">Microlunatus kandeliicorticis</name>
    <dbReference type="NCBI Taxonomy" id="1759536"/>
    <lineage>
        <taxon>Bacteria</taxon>
        <taxon>Bacillati</taxon>
        <taxon>Actinomycetota</taxon>
        <taxon>Actinomycetes</taxon>
        <taxon>Propionibacteriales</taxon>
        <taxon>Propionibacteriaceae</taxon>
        <taxon>Microlunatus</taxon>
    </lineage>
</organism>
<accession>A0A7W3ITI0</accession>
<dbReference type="AlphaFoldDB" id="A0A7W3ITI0"/>
<sequence length="279" mass="29754">MLIEAGDPVTVPEQDTAAVRFGAEPLPGGGVGRRLLWLEEDPAFELSFWCGTCALLFRRLEGARSTVSLSALADRLTTGLDRIDPEVVDRFTAVLAADVYRPLLFELSPALVAPGRPGDYFSEEQVATWGLSPFWGLPEYPATPYYRAGPPTRLSPTARLFEFVVPMVPPFWNTRARVDELVARLTGPPGGSSVPTAVAVSVLDVCQPATAGSADYEAHWGLVHFLLDGHHKLEAAVTSGRPVRLLSLLATGASLASPADLQRLVDVLGARSGVGDPAG</sequence>
<protein>
    <submittedName>
        <fullName evidence="1">Uncharacterized protein</fullName>
    </submittedName>
</protein>
<gene>
    <name evidence="1" type="ORF">FHX74_002607</name>
</gene>
<keyword evidence="2" id="KW-1185">Reference proteome</keyword>
<proteinExistence type="predicted"/>
<name>A0A7W3ITI0_9ACTN</name>
<reference evidence="1 2" key="1">
    <citation type="submission" date="2020-07" db="EMBL/GenBank/DDBJ databases">
        <title>Sequencing the genomes of 1000 actinobacteria strains.</title>
        <authorList>
            <person name="Klenk H.-P."/>
        </authorList>
    </citation>
    <scope>NUCLEOTIDE SEQUENCE [LARGE SCALE GENOMIC DNA]</scope>
    <source>
        <strain evidence="1 2">DSM 100723</strain>
    </source>
</reference>
<evidence type="ECO:0000313" key="2">
    <source>
        <dbReference type="Proteomes" id="UP000523079"/>
    </source>
</evidence>
<dbReference type="RefSeq" id="WP_182560601.1">
    <property type="nucleotide sequence ID" value="NZ_JACGWT010000004.1"/>
</dbReference>
<comment type="caution">
    <text evidence="1">The sequence shown here is derived from an EMBL/GenBank/DDBJ whole genome shotgun (WGS) entry which is preliminary data.</text>
</comment>
<dbReference type="EMBL" id="JACGWT010000004">
    <property type="protein sequence ID" value="MBA8794979.1"/>
    <property type="molecule type" value="Genomic_DNA"/>
</dbReference>
<evidence type="ECO:0000313" key="1">
    <source>
        <dbReference type="EMBL" id="MBA8794979.1"/>
    </source>
</evidence>